<keyword evidence="6" id="KW-0238">DNA-binding</keyword>
<feature type="chain" id="PRO_5045238168" description="Abasic site processing protein" evidence="9">
    <location>
        <begin position="20"/>
        <end position="228"/>
    </location>
</feature>
<evidence type="ECO:0000256" key="8">
    <source>
        <dbReference type="RuleBase" id="RU364100"/>
    </source>
</evidence>
<comment type="caution">
    <text evidence="10">The sequence shown here is derived from an EMBL/GenBank/DDBJ whole genome shotgun (WGS) entry which is preliminary data.</text>
</comment>
<accession>A0ABQ5VK83</accession>
<dbReference type="RefSeq" id="WP_284373615.1">
    <property type="nucleotide sequence ID" value="NZ_BSNL01000001.1"/>
</dbReference>
<dbReference type="EMBL" id="BSNL01000001">
    <property type="protein sequence ID" value="GLQ27531.1"/>
    <property type="molecule type" value="Genomic_DNA"/>
</dbReference>
<keyword evidence="9" id="KW-0732">Signal</keyword>
<keyword evidence="11" id="KW-1185">Reference proteome</keyword>
<dbReference type="Gene3D" id="3.90.1680.10">
    <property type="entry name" value="SOS response associated peptidase-like"/>
    <property type="match status" value="1"/>
</dbReference>
<comment type="similarity">
    <text evidence="1 8">Belongs to the SOS response-associated peptidase family.</text>
</comment>
<name>A0ABQ5VK83_9RHOB</name>
<feature type="signal peptide" evidence="9">
    <location>
        <begin position="1"/>
        <end position="19"/>
    </location>
</feature>
<sequence>MCGRLVLTLPADAMAQLFAAAPANDMPRVPNFNVCPTDPVSIVTSDEAGARKLRAMRWGFIPRWYKEATGGPLLINARAETLAEKPAFRTAARTRRGLIIATGFYEWTKDGEGGRDPWYISRADGAPLAFAAVWQDWRGQDGITQKTCAIVTTAASTPMQAIHHRMPVILDQADWSLWLGEQGKGAATLMAPAPDDLLGWHRVSRAVNSNRACGAALIEPLPKGSEVG</sequence>
<protein>
    <recommendedName>
        <fullName evidence="8">Abasic site processing protein</fullName>
        <ecNumber evidence="8">3.4.-.-</ecNumber>
    </recommendedName>
</protein>
<evidence type="ECO:0000256" key="1">
    <source>
        <dbReference type="ARBA" id="ARBA00008136"/>
    </source>
</evidence>
<evidence type="ECO:0000256" key="5">
    <source>
        <dbReference type="ARBA" id="ARBA00023124"/>
    </source>
</evidence>
<organism evidence="10 11">
    <name type="scientific">Sulfitobacter pacificus</name>
    <dbReference type="NCBI Taxonomy" id="1499314"/>
    <lineage>
        <taxon>Bacteria</taxon>
        <taxon>Pseudomonadati</taxon>
        <taxon>Pseudomonadota</taxon>
        <taxon>Alphaproteobacteria</taxon>
        <taxon>Rhodobacterales</taxon>
        <taxon>Roseobacteraceae</taxon>
        <taxon>Sulfitobacter</taxon>
    </lineage>
</organism>
<reference evidence="10" key="1">
    <citation type="journal article" date="2014" name="Int. J. Syst. Evol. Microbiol.">
        <title>Complete genome of a new Firmicutes species belonging to the dominant human colonic microbiota ('Ruminococcus bicirculans') reveals two chromosomes and a selective capacity to utilize plant glucans.</title>
        <authorList>
            <consortium name="NISC Comparative Sequencing Program"/>
            <person name="Wegmann U."/>
            <person name="Louis P."/>
            <person name="Goesmann A."/>
            <person name="Henrissat B."/>
            <person name="Duncan S.H."/>
            <person name="Flint H.J."/>
        </authorList>
    </citation>
    <scope>NUCLEOTIDE SEQUENCE</scope>
    <source>
        <strain evidence="10">NBRC 109915</strain>
    </source>
</reference>
<evidence type="ECO:0000256" key="9">
    <source>
        <dbReference type="SAM" id="SignalP"/>
    </source>
</evidence>
<evidence type="ECO:0000256" key="3">
    <source>
        <dbReference type="ARBA" id="ARBA00022763"/>
    </source>
</evidence>
<dbReference type="PANTHER" id="PTHR13604">
    <property type="entry name" value="DC12-RELATED"/>
    <property type="match status" value="1"/>
</dbReference>
<keyword evidence="3" id="KW-0227">DNA damage</keyword>
<evidence type="ECO:0000256" key="6">
    <source>
        <dbReference type="ARBA" id="ARBA00023125"/>
    </source>
</evidence>
<evidence type="ECO:0000313" key="10">
    <source>
        <dbReference type="EMBL" id="GLQ27531.1"/>
    </source>
</evidence>
<evidence type="ECO:0000256" key="2">
    <source>
        <dbReference type="ARBA" id="ARBA00022670"/>
    </source>
</evidence>
<proteinExistence type="inferred from homology"/>
<evidence type="ECO:0000313" key="11">
    <source>
        <dbReference type="Proteomes" id="UP001161388"/>
    </source>
</evidence>
<dbReference type="Proteomes" id="UP001161388">
    <property type="component" value="Unassembled WGS sequence"/>
</dbReference>
<reference evidence="10" key="2">
    <citation type="submission" date="2023-01" db="EMBL/GenBank/DDBJ databases">
        <title>Draft genome sequence of Sulfitobacter pacificus strain NBRC 109915.</title>
        <authorList>
            <person name="Sun Q."/>
            <person name="Mori K."/>
        </authorList>
    </citation>
    <scope>NUCLEOTIDE SEQUENCE</scope>
    <source>
        <strain evidence="10">NBRC 109915</strain>
    </source>
</reference>
<keyword evidence="4 8" id="KW-0378">Hydrolase</keyword>
<dbReference type="SUPFAM" id="SSF143081">
    <property type="entry name" value="BB1717-like"/>
    <property type="match status" value="1"/>
</dbReference>
<keyword evidence="5" id="KW-0190">Covalent protein-DNA linkage</keyword>
<dbReference type="EC" id="3.4.-.-" evidence="8"/>
<gene>
    <name evidence="10" type="ORF">GCM10007927_23340</name>
</gene>
<keyword evidence="7" id="KW-0456">Lyase</keyword>
<dbReference type="Pfam" id="PF02586">
    <property type="entry name" value="SRAP"/>
    <property type="match status" value="1"/>
</dbReference>
<evidence type="ECO:0000256" key="7">
    <source>
        <dbReference type="ARBA" id="ARBA00023239"/>
    </source>
</evidence>
<dbReference type="PANTHER" id="PTHR13604:SF0">
    <property type="entry name" value="ABASIC SITE PROCESSING PROTEIN HMCES"/>
    <property type="match status" value="1"/>
</dbReference>
<evidence type="ECO:0000256" key="4">
    <source>
        <dbReference type="ARBA" id="ARBA00022801"/>
    </source>
</evidence>
<dbReference type="InterPro" id="IPR003738">
    <property type="entry name" value="SRAP"/>
</dbReference>
<keyword evidence="2 8" id="KW-0645">Protease</keyword>
<dbReference type="InterPro" id="IPR036590">
    <property type="entry name" value="SRAP-like"/>
</dbReference>